<gene>
    <name evidence="1" type="ORF">S01H1_21314</name>
</gene>
<sequence>AKLARRALSAGTEQSSELGIESLEVCLLDRNRTGRKFCRLSTEEVQGMLNT</sequence>
<proteinExistence type="predicted"/>
<reference evidence="1" key="1">
    <citation type="journal article" date="2014" name="Front. Microbiol.">
        <title>High frequency of phylogenetically diverse reductive dehalogenase-homologous genes in deep subseafloor sedimentary metagenomes.</title>
        <authorList>
            <person name="Kawai M."/>
            <person name="Futagami T."/>
            <person name="Toyoda A."/>
            <person name="Takaki Y."/>
            <person name="Nishi S."/>
            <person name="Hori S."/>
            <person name="Arai W."/>
            <person name="Tsubouchi T."/>
            <person name="Morono Y."/>
            <person name="Uchiyama I."/>
            <person name="Ito T."/>
            <person name="Fujiyama A."/>
            <person name="Inagaki F."/>
            <person name="Takami H."/>
        </authorList>
    </citation>
    <scope>NUCLEOTIDE SEQUENCE</scope>
    <source>
        <strain evidence="1">Expedition CK06-06</strain>
    </source>
</reference>
<dbReference type="InterPro" id="IPR029055">
    <property type="entry name" value="Ntn_hydrolases_N"/>
</dbReference>
<dbReference type="EMBL" id="BARS01011801">
    <property type="protein sequence ID" value="GAF93861.1"/>
    <property type="molecule type" value="Genomic_DNA"/>
</dbReference>
<protein>
    <submittedName>
        <fullName evidence="1">Uncharacterized protein</fullName>
    </submittedName>
</protein>
<evidence type="ECO:0000313" key="1">
    <source>
        <dbReference type="EMBL" id="GAF93861.1"/>
    </source>
</evidence>
<name>X0U3C3_9ZZZZ</name>
<accession>X0U3C3</accession>
<organism evidence="1">
    <name type="scientific">marine sediment metagenome</name>
    <dbReference type="NCBI Taxonomy" id="412755"/>
    <lineage>
        <taxon>unclassified sequences</taxon>
        <taxon>metagenomes</taxon>
        <taxon>ecological metagenomes</taxon>
    </lineage>
</organism>
<dbReference type="Gene3D" id="3.60.20.10">
    <property type="entry name" value="Glutamine Phosphoribosylpyrophosphate, subunit 1, domain 1"/>
    <property type="match status" value="1"/>
</dbReference>
<dbReference type="AlphaFoldDB" id="X0U3C3"/>
<comment type="caution">
    <text evidence="1">The sequence shown here is derived from an EMBL/GenBank/DDBJ whole genome shotgun (WGS) entry which is preliminary data.</text>
</comment>
<feature type="non-terminal residue" evidence="1">
    <location>
        <position position="1"/>
    </location>
</feature>